<dbReference type="InterPro" id="IPR002068">
    <property type="entry name" value="A-crystallin/Hsp20_dom"/>
</dbReference>
<comment type="caution">
    <text evidence="4">The sequence shown here is derived from an EMBL/GenBank/DDBJ whole genome shotgun (WGS) entry which is preliminary data.</text>
</comment>
<gene>
    <name evidence="4" type="ORF">RNA01_44910</name>
</gene>
<dbReference type="RefSeq" id="WP_147182352.1">
    <property type="nucleotide sequence ID" value="NZ_BJZP01000054.1"/>
</dbReference>
<dbReference type="Proteomes" id="UP000321717">
    <property type="component" value="Unassembled WGS sequence"/>
</dbReference>
<dbReference type="InterPro" id="IPR031107">
    <property type="entry name" value="Small_HSP"/>
</dbReference>
<dbReference type="OrthoDB" id="9808910at2"/>
<comment type="similarity">
    <text evidence="1 2">Belongs to the small heat shock protein (HSP20) family.</text>
</comment>
<dbReference type="PROSITE" id="PS01031">
    <property type="entry name" value="SHSP"/>
    <property type="match status" value="1"/>
</dbReference>
<evidence type="ECO:0000313" key="4">
    <source>
        <dbReference type="EMBL" id="GEO87559.1"/>
    </source>
</evidence>
<organism evidence="4 5">
    <name type="scientific">Ciceribacter naphthalenivorans</name>
    <dbReference type="NCBI Taxonomy" id="1118451"/>
    <lineage>
        <taxon>Bacteria</taxon>
        <taxon>Pseudomonadati</taxon>
        <taxon>Pseudomonadota</taxon>
        <taxon>Alphaproteobacteria</taxon>
        <taxon>Hyphomicrobiales</taxon>
        <taxon>Rhizobiaceae</taxon>
        <taxon>Ciceribacter</taxon>
    </lineage>
</organism>
<evidence type="ECO:0000256" key="2">
    <source>
        <dbReference type="RuleBase" id="RU003616"/>
    </source>
</evidence>
<reference evidence="4 5" key="1">
    <citation type="submission" date="2019-07" db="EMBL/GenBank/DDBJ databases">
        <title>Whole genome shotgun sequence of Rhizobium naphthalenivorans NBRC 107585.</title>
        <authorList>
            <person name="Hosoyama A."/>
            <person name="Uohara A."/>
            <person name="Ohji S."/>
            <person name="Ichikawa N."/>
        </authorList>
    </citation>
    <scope>NUCLEOTIDE SEQUENCE [LARGE SCALE GENOMIC DNA]</scope>
    <source>
        <strain evidence="4 5">NBRC 107585</strain>
    </source>
</reference>
<dbReference type="Gene3D" id="2.60.40.790">
    <property type="match status" value="1"/>
</dbReference>
<accession>A0A512HQ67</accession>
<feature type="domain" description="SHSP" evidence="3">
    <location>
        <begin position="41"/>
        <end position="157"/>
    </location>
</feature>
<dbReference type="InterPro" id="IPR008978">
    <property type="entry name" value="HSP20-like_chaperone"/>
</dbReference>
<sequence length="157" mass="17493">MAGGSWLQSLWGDKEDDKNPFVDLRKRIDSLFEDFDQGLPALAGSFAVRSNVSETDSEVCMTADLPGVEQKDIDVSVTDNRITIKGEKRSEKEEKKEDKGREFHRIERSAGSFQRTMTLPFKIDAETVKADFKNGVLTVTIPKPAGAVAETKKIEVK</sequence>
<evidence type="ECO:0000259" key="3">
    <source>
        <dbReference type="PROSITE" id="PS01031"/>
    </source>
</evidence>
<dbReference type="EMBL" id="BJZP01000054">
    <property type="protein sequence ID" value="GEO87559.1"/>
    <property type="molecule type" value="Genomic_DNA"/>
</dbReference>
<proteinExistence type="inferred from homology"/>
<name>A0A512HQ67_9HYPH</name>
<evidence type="ECO:0000313" key="5">
    <source>
        <dbReference type="Proteomes" id="UP000321717"/>
    </source>
</evidence>
<dbReference type="PANTHER" id="PTHR11527">
    <property type="entry name" value="HEAT-SHOCK PROTEIN 20 FAMILY MEMBER"/>
    <property type="match status" value="1"/>
</dbReference>
<keyword evidence="5" id="KW-1185">Reference proteome</keyword>
<dbReference type="CDD" id="cd06464">
    <property type="entry name" value="ACD_sHsps-like"/>
    <property type="match status" value="1"/>
</dbReference>
<dbReference type="Pfam" id="PF00011">
    <property type="entry name" value="HSP20"/>
    <property type="match status" value="1"/>
</dbReference>
<evidence type="ECO:0000256" key="1">
    <source>
        <dbReference type="PROSITE-ProRule" id="PRU00285"/>
    </source>
</evidence>
<dbReference type="SUPFAM" id="SSF49764">
    <property type="entry name" value="HSP20-like chaperones"/>
    <property type="match status" value="1"/>
</dbReference>
<protein>
    <submittedName>
        <fullName evidence="4">Heat-shock protein Hsp20</fullName>
    </submittedName>
</protein>
<dbReference type="AlphaFoldDB" id="A0A512HQ67"/>